<dbReference type="PANTHER" id="PTHR11070">
    <property type="entry name" value="UVRD / RECB / PCRA DNA HELICASE FAMILY MEMBER"/>
    <property type="match status" value="1"/>
</dbReference>
<dbReference type="SUPFAM" id="SSF52540">
    <property type="entry name" value="P-loop containing nucleoside triphosphate hydrolases"/>
    <property type="match status" value="1"/>
</dbReference>
<evidence type="ECO:0000313" key="1">
    <source>
        <dbReference type="EMBL" id="MFD1045253.1"/>
    </source>
</evidence>
<dbReference type="PANTHER" id="PTHR11070:SF2">
    <property type="entry name" value="ATP-DEPENDENT DNA HELICASE SRS2"/>
    <property type="match status" value="1"/>
</dbReference>
<dbReference type="Pfam" id="PF11199">
    <property type="entry name" value="DUF2891"/>
    <property type="match status" value="1"/>
</dbReference>
<dbReference type="InterPro" id="IPR027417">
    <property type="entry name" value="P-loop_NTPase"/>
</dbReference>
<name>A0ABW3M5A1_9PSEU</name>
<reference evidence="2" key="1">
    <citation type="journal article" date="2019" name="Int. J. Syst. Evol. Microbiol.">
        <title>The Global Catalogue of Microorganisms (GCM) 10K type strain sequencing project: providing services to taxonomists for standard genome sequencing and annotation.</title>
        <authorList>
            <consortium name="The Broad Institute Genomics Platform"/>
            <consortium name="The Broad Institute Genome Sequencing Center for Infectious Disease"/>
            <person name="Wu L."/>
            <person name="Ma J."/>
        </authorList>
    </citation>
    <scope>NUCLEOTIDE SEQUENCE [LARGE SCALE GENOMIC DNA]</scope>
    <source>
        <strain evidence="2">JCM 31486</strain>
    </source>
</reference>
<dbReference type="InterPro" id="IPR000212">
    <property type="entry name" value="DNA_helicase_UvrD/REP"/>
</dbReference>
<proteinExistence type="predicted"/>
<dbReference type="InterPro" id="IPR021365">
    <property type="entry name" value="DUF2891"/>
</dbReference>
<dbReference type="Gene3D" id="3.40.50.300">
    <property type="entry name" value="P-loop containing nucleotide triphosphate hydrolases"/>
    <property type="match status" value="1"/>
</dbReference>
<organism evidence="1 2">
    <name type="scientific">Kibdelosporangium lantanae</name>
    <dbReference type="NCBI Taxonomy" id="1497396"/>
    <lineage>
        <taxon>Bacteria</taxon>
        <taxon>Bacillati</taxon>
        <taxon>Actinomycetota</taxon>
        <taxon>Actinomycetes</taxon>
        <taxon>Pseudonocardiales</taxon>
        <taxon>Pseudonocardiaceae</taxon>
        <taxon>Kibdelosporangium</taxon>
    </lineage>
</organism>
<keyword evidence="2" id="KW-1185">Reference proteome</keyword>
<comment type="caution">
    <text evidence="1">The sequence shown here is derived from an EMBL/GenBank/DDBJ whole genome shotgun (WGS) entry which is preliminary data.</text>
</comment>
<protein>
    <submittedName>
        <fullName evidence="1">DUF2891 family protein</fullName>
    </submittedName>
</protein>
<gene>
    <name evidence="1" type="ORF">ACFQ1S_06430</name>
</gene>
<evidence type="ECO:0000313" key="2">
    <source>
        <dbReference type="Proteomes" id="UP001597045"/>
    </source>
</evidence>
<sequence>MSTPQLAGETANRLLTTAVANLTRAYPIHWTRHITGPDQLVPHEDLHPVFAGSYDWHSCVHQTWLAARLLRSYPDLPHAALARDTLTSLITPSGCQVEADFFAGDEGAYWERPYGWAWLLTLHAAKGLEFPVVFIVGCVDGLLPMQWAEELDEERRLFFVGVSRAQTHLYLSHAARRGLPSPFLKSLGNSLVERLAGRPAKRSRQLRLL</sequence>
<accession>A0ABW3M5A1</accession>
<dbReference type="Proteomes" id="UP001597045">
    <property type="component" value="Unassembled WGS sequence"/>
</dbReference>
<dbReference type="EMBL" id="JBHTIS010000246">
    <property type="protein sequence ID" value="MFD1045253.1"/>
    <property type="molecule type" value="Genomic_DNA"/>
</dbReference>